<feature type="domain" description="Damage-control phosphatase ARMT1-like metal-binding" evidence="11">
    <location>
        <begin position="65"/>
        <end position="436"/>
    </location>
</feature>
<evidence type="ECO:0000256" key="8">
    <source>
        <dbReference type="ARBA" id="ARBA00045980"/>
    </source>
</evidence>
<name>B4J8K3_DROGR</name>
<reference evidence="12 13" key="1">
    <citation type="journal article" date="2007" name="Nature">
        <title>Evolution of genes and genomes on the Drosophila phylogeny.</title>
        <authorList>
            <consortium name="Drosophila 12 Genomes Consortium"/>
            <person name="Clark A.G."/>
            <person name="Eisen M.B."/>
            <person name="Smith D.R."/>
            <person name="Bergman C.M."/>
            <person name="Oliver B."/>
            <person name="Markow T.A."/>
            <person name="Kaufman T.C."/>
            <person name="Kellis M."/>
            <person name="Gelbart W."/>
            <person name="Iyer V.N."/>
            <person name="Pollard D.A."/>
            <person name="Sackton T.B."/>
            <person name="Larracuente A.M."/>
            <person name="Singh N.D."/>
            <person name="Abad J.P."/>
            <person name="Abt D.N."/>
            <person name="Adryan B."/>
            <person name="Aguade M."/>
            <person name="Akashi H."/>
            <person name="Anderson W.W."/>
            <person name="Aquadro C.F."/>
            <person name="Ardell D.H."/>
            <person name="Arguello R."/>
            <person name="Artieri C.G."/>
            <person name="Barbash D.A."/>
            <person name="Barker D."/>
            <person name="Barsanti P."/>
            <person name="Batterham P."/>
            <person name="Batzoglou S."/>
            <person name="Begun D."/>
            <person name="Bhutkar A."/>
            <person name="Blanco E."/>
            <person name="Bosak S.A."/>
            <person name="Bradley R.K."/>
            <person name="Brand A.D."/>
            <person name="Brent M.R."/>
            <person name="Brooks A.N."/>
            <person name="Brown R.H."/>
            <person name="Butlin R.K."/>
            <person name="Caggese C."/>
            <person name="Calvi B.R."/>
            <person name="Bernardo de Carvalho A."/>
            <person name="Caspi A."/>
            <person name="Castrezana S."/>
            <person name="Celniker S.E."/>
            <person name="Chang J.L."/>
            <person name="Chapple C."/>
            <person name="Chatterji S."/>
            <person name="Chinwalla A."/>
            <person name="Civetta A."/>
            <person name="Clifton S.W."/>
            <person name="Comeron J.M."/>
            <person name="Costello J.C."/>
            <person name="Coyne J.A."/>
            <person name="Daub J."/>
            <person name="David R.G."/>
            <person name="Delcher A.L."/>
            <person name="Delehaunty K."/>
            <person name="Do C.B."/>
            <person name="Ebling H."/>
            <person name="Edwards K."/>
            <person name="Eickbush T."/>
            <person name="Evans J.D."/>
            <person name="Filipski A."/>
            <person name="Findeiss S."/>
            <person name="Freyhult E."/>
            <person name="Fulton L."/>
            <person name="Fulton R."/>
            <person name="Garcia A.C."/>
            <person name="Gardiner A."/>
            <person name="Garfield D.A."/>
            <person name="Garvin B.E."/>
            <person name="Gibson G."/>
            <person name="Gilbert D."/>
            <person name="Gnerre S."/>
            <person name="Godfrey J."/>
            <person name="Good R."/>
            <person name="Gotea V."/>
            <person name="Gravely B."/>
            <person name="Greenberg A.J."/>
            <person name="Griffiths-Jones S."/>
            <person name="Gross S."/>
            <person name="Guigo R."/>
            <person name="Gustafson E.A."/>
            <person name="Haerty W."/>
            <person name="Hahn M.W."/>
            <person name="Halligan D.L."/>
            <person name="Halpern A.L."/>
            <person name="Halter G.M."/>
            <person name="Han M.V."/>
            <person name="Heger A."/>
            <person name="Hillier L."/>
            <person name="Hinrichs A.S."/>
            <person name="Holmes I."/>
            <person name="Hoskins R.A."/>
            <person name="Hubisz M.J."/>
            <person name="Hultmark D."/>
            <person name="Huntley M.A."/>
            <person name="Jaffe D.B."/>
            <person name="Jagadeeshan S."/>
            <person name="Jeck W.R."/>
            <person name="Johnson J."/>
            <person name="Jones C.D."/>
            <person name="Jordan W.C."/>
            <person name="Karpen G.H."/>
            <person name="Kataoka E."/>
            <person name="Keightley P.D."/>
            <person name="Kheradpour P."/>
            <person name="Kirkness E.F."/>
            <person name="Koerich L.B."/>
            <person name="Kristiansen K."/>
            <person name="Kudrna D."/>
            <person name="Kulathinal R.J."/>
            <person name="Kumar S."/>
            <person name="Kwok R."/>
            <person name="Lander E."/>
            <person name="Langley C.H."/>
            <person name="Lapoint R."/>
            <person name="Lazzaro B.P."/>
            <person name="Lee S.J."/>
            <person name="Levesque L."/>
            <person name="Li R."/>
            <person name="Lin C.F."/>
            <person name="Lin M.F."/>
            <person name="Lindblad-Toh K."/>
            <person name="Llopart A."/>
            <person name="Long M."/>
            <person name="Low L."/>
            <person name="Lozovsky E."/>
            <person name="Lu J."/>
            <person name="Luo M."/>
            <person name="Machado C.A."/>
            <person name="Makalowski W."/>
            <person name="Marzo M."/>
            <person name="Matsuda M."/>
            <person name="Matzkin L."/>
            <person name="McAllister B."/>
            <person name="McBride C.S."/>
            <person name="McKernan B."/>
            <person name="McKernan K."/>
            <person name="Mendez-Lago M."/>
            <person name="Minx P."/>
            <person name="Mollenhauer M.U."/>
            <person name="Montooth K."/>
            <person name="Mount S.M."/>
            <person name="Mu X."/>
            <person name="Myers E."/>
            <person name="Negre B."/>
            <person name="Newfeld S."/>
            <person name="Nielsen R."/>
            <person name="Noor M.A."/>
            <person name="O'Grady P."/>
            <person name="Pachter L."/>
            <person name="Papaceit M."/>
            <person name="Parisi M.J."/>
            <person name="Parisi M."/>
            <person name="Parts L."/>
            <person name="Pedersen J.S."/>
            <person name="Pesole G."/>
            <person name="Phillippy A.M."/>
            <person name="Ponting C.P."/>
            <person name="Pop M."/>
            <person name="Porcelli D."/>
            <person name="Powell J.R."/>
            <person name="Prohaska S."/>
            <person name="Pruitt K."/>
            <person name="Puig M."/>
            <person name="Quesneville H."/>
            <person name="Ram K.R."/>
            <person name="Rand D."/>
            <person name="Rasmussen M.D."/>
            <person name="Reed L.K."/>
            <person name="Reenan R."/>
            <person name="Reily A."/>
            <person name="Remington K.A."/>
            <person name="Rieger T.T."/>
            <person name="Ritchie M.G."/>
            <person name="Robin C."/>
            <person name="Rogers Y.H."/>
            <person name="Rohde C."/>
            <person name="Rozas J."/>
            <person name="Rubenfield M.J."/>
            <person name="Ruiz A."/>
            <person name="Russo S."/>
            <person name="Salzberg S.L."/>
            <person name="Sanchez-Gracia A."/>
            <person name="Saranga D.J."/>
            <person name="Sato H."/>
            <person name="Schaeffer S.W."/>
            <person name="Schatz M.C."/>
            <person name="Schlenke T."/>
            <person name="Schwartz R."/>
            <person name="Segarra C."/>
            <person name="Singh R.S."/>
            <person name="Sirot L."/>
            <person name="Sirota M."/>
            <person name="Sisneros N.B."/>
            <person name="Smith C.D."/>
            <person name="Smith T.F."/>
            <person name="Spieth J."/>
            <person name="Stage D.E."/>
            <person name="Stark A."/>
            <person name="Stephan W."/>
            <person name="Strausberg R.L."/>
            <person name="Strempel S."/>
            <person name="Sturgill D."/>
            <person name="Sutton G."/>
            <person name="Sutton G.G."/>
            <person name="Tao W."/>
            <person name="Teichmann S."/>
            <person name="Tobari Y.N."/>
            <person name="Tomimura Y."/>
            <person name="Tsolas J.M."/>
            <person name="Valente V.L."/>
            <person name="Venter E."/>
            <person name="Venter J.C."/>
            <person name="Vicario S."/>
            <person name="Vieira F.G."/>
            <person name="Vilella A.J."/>
            <person name="Villasante A."/>
            <person name="Walenz B."/>
            <person name="Wang J."/>
            <person name="Wasserman M."/>
            <person name="Watts T."/>
            <person name="Wilson D."/>
            <person name="Wilson R.K."/>
            <person name="Wing R.A."/>
            <person name="Wolfner M.F."/>
            <person name="Wong A."/>
            <person name="Wong G.K."/>
            <person name="Wu C.I."/>
            <person name="Wu G."/>
            <person name="Yamamoto D."/>
            <person name="Yang H.P."/>
            <person name="Yang S.P."/>
            <person name="Yorke J.A."/>
            <person name="Yoshida K."/>
            <person name="Zdobnov E."/>
            <person name="Zhang P."/>
            <person name="Zhang Y."/>
            <person name="Zimin A.V."/>
            <person name="Baldwin J."/>
            <person name="Abdouelleil A."/>
            <person name="Abdulkadir J."/>
            <person name="Abebe A."/>
            <person name="Abera B."/>
            <person name="Abreu J."/>
            <person name="Acer S.C."/>
            <person name="Aftuck L."/>
            <person name="Alexander A."/>
            <person name="An P."/>
            <person name="Anderson E."/>
            <person name="Anderson S."/>
            <person name="Arachi H."/>
            <person name="Azer M."/>
            <person name="Bachantsang P."/>
            <person name="Barry A."/>
            <person name="Bayul T."/>
            <person name="Berlin A."/>
            <person name="Bessette D."/>
            <person name="Bloom T."/>
            <person name="Blye J."/>
            <person name="Boguslavskiy L."/>
            <person name="Bonnet C."/>
            <person name="Boukhgalter B."/>
            <person name="Bourzgui I."/>
            <person name="Brown A."/>
            <person name="Cahill P."/>
            <person name="Channer S."/>
            <person name="Cheshatsang Y."/>
            <person name="Chuda L."/>
            <person name="Citroen M."/>
            <person name="Collymore A."/>
            <person name="Cooke P."/>
            <person name="Costello M."/>
            <person name="D'Aco K."/>
            <person name="Daza R."/>
            <person name="De Haan G."/>
            <person name="DeGray S."/>
            <person name="DeMaso C."/>
            <person name="Dhargay N."/>
            <person name="Dooley K."/>
            <person name="Dooley E."/>
            <person name="Doricent M."/>
            <person name="Dorje P."/>
            <person name="Dorjee K."/>
            <person name="Dupes A."/>
            <person name="Elong R."/>
            <person name="Falk J."/>
            <person name="Farina A."/>
            <person name="Faro S."/>
            <person name="Ferguson D."/>
            <person name="Fisher S."/>
            <person name="Foley C.D."/>
            <person name="Franke A."/>
            <person name="Friedrich D."/>
            <person name="Gadbois L."/>
            <person name="Gearin G."/>
            <person name="Gearin C.R."/>
            <person name="Giannoukos G."/>
            <person name="Goode T."/>
            <person name="Graham J."/>
            <person name="Grandbois E."/>
            <person name="Grewal S."/>
            <person name="Gyaltsen K."/>
            <person name="Hafez N."/>
            <person name="Hagos B."/>
            <person name="Hall J."/>
            <person name="Henson C."/>
            <person name="Hollinger A."/>
            <person name="Honan T."/>
            <person name="Huard M.D."/>
            <person name="Hughes L."/>
            <person name="Hurhula B."/>
            <person name="Husby M.E."/>
            <person name="Kamat A."/>
            <person name="Kanga B."/>
            <person name="Kashin S."/>
            <person name="Khazanovich D."/>
            <person name="Kisner P."/>
            <person name="Lance K."/>
            <person name="Lara M."/>
            <person name="Lee W."/>
            <person name="Lennon N."/>
            <person name="Letendre F."/>
            <person name="LeVine R."/>
            <person name="Lipovsky A."/>
            <person name="Liu X."/>
            <person name="Liu J."/>
            <person name="Liu S."/>
            <person name="Lokyitsang T."/>
            <person name="Lokyitsang Y."/>
            <person name="Lubonja R."/>
            <person name="Lui A."/>
            <person name="MacDonald P."/>
            <person name="Magnisalis V."/>
            <person name="Maru K."/>
            <person name="Matthews C."/>
            <person name="McCusker W."/>
            <person name="McDonough S."/>
            <person name="Mehta T."/>
            <person name="Meldrim J."/>
            <person name="Meneus L."/>
            <person name="Mihai O."/>
            <person name="Mihalev A."/>
            <person name="Mihova T."/>
            <person name="Mittelman R."/>
            <person name="Mlenga V."/>
            <person name="Montmayeur A."/>
            <person name="Mulrain L."/>
            <person name="Navidi A."/>
            <person name="Naylor J."/>
            <person name="Negash T."/>
            <person name="Nguyen T."/>
            <person name="Nguyen N."/>
            <person name="Nicol R."/>
            <person name="Norbu C."/>
            <person name="Norbu N."/>
            <person name="Novod N."/>
            <person name="O'Neill B."/>
            <person name="Osman S."/>
            <person name="Markiewicz E."/>
            <person name="Oyono O.L."/>
            <person name="Patti C."/>
            <person name="Phunkhang P."/>
            <person name="Pierre F."/>
            <person name="Priest M."/>
            <person name="Raghuraman S."/>
            <person name="Rege F."/>
            <person name="Reyes R."/>
            <person name="Rise C."/>
            <person name="Rogov P."/>
            <person name="Ross K."/>
            <person name="Ryan E."/>
            <person name="Settipalli S."/>
            <person name="Shea T."/>
            <person name="Sherpa N."/>
            <person name="Shi L."/>
            <person name="Shih D."/>
            <person name="Sparrow T."/>
            <person name="Spaulding J."/>
            <person name="Stalker J."/>
            <person name="Stange-Thomann N."/>
            <person name="Stavropoulos S."/>
            <person name="Stone C."/>
            <person name="Strader C."/>
            <person name="Tesfaye S."/>
            <person name="Thomson T."/>
            <person name="Thoulutsang Y."/>
            <person name="Thoulutsang D."/>
            <person name="Topham K."/>
            <person name="Topping I."/>
            <person name="Tsamla T."/>
            <person name="Vassiliev H."/>
            <person name="Vo A."/>
            <person name="Wangchuk T."/>
            <person name="Wangdi T."/>
            <person name="Weiand M."/>
            <person name="Wilkinson J."/>
            <person name="Wilson A."/>
            <person name="Yadav S."/>
            <person name="Young G."/>
            <person name="Yu Q."/>
            <person name="Zembek L."/>
            <person name="Zhong D."/>
            <person name="Zimmer A."/>
            <person name="Zwirko Z."/>
            <person name="Jaffe D.B."/>
            <person name="Alvarez P."/>
            <person name="Brockman W."/>
            <person name="Butler J."/>
            <person name="Chin C."/>
            <person name="Gnerre S."/>
            <person name="Grabherr M."/>
            <person name="Kleber M."/>
            <person name="Mauceli E."/>
            <person name="MacCallum I."/>
        </authorList>
    </citation>
    <scope>NUCLEOTIDE SEQUENCE [LARGE SCALE GENOMIC DNA]</scope>
    <source>
        <strain evidence="13">Tucson 15287-2541.00</strain>
    </source>
</reference>
<evidence type="ECO:0000256" key="3">
    <source>
        <dbReference type="ARBA" id="ARBA00009519"/>
    </source>
</evidence>
<dbReference type="GO" id="GO:0005634">
    <property type="term" value="C:nucleus"/>
    <property type="evidence" value="ECO:0007669"/>
    <property type="project" value="TreeGrafter"/>
</dbReference>
<evidence type="ECO:0000256" key="1">
    <source>
        <dbReference type="ARBA" id="ARBA00000807"/>
    </source>
</evidence>
<evidence type="ECO:0000259" key="11">
    <source>
        <dbReference type="Pfam" id="PF01937"/>
    </source>
</evidence>
<accession>B4J8K3</accession>
<comment type="catalytic activity">
    <reaction evidence="2 10">
        <text>beta-D-fructose 1-phosphate + H2O = D-fructose + phosphate</text>
        <dbReference type="Rhea" id="RHEA:35603"/>
        <dbReference type="ChEBI" id="CHEBI:15377"/>
        <dbReference type="ChEBI" id="CHEBI:37721"/>
        <dbReference type="ChEBI" id="CHEBI:43474"/>
        <dbReference type="ChEBI" id="CHEBI:138881"/>
    </reaction>
</comment>
<dbReference type="PANTHER" id="PTHR12260">
    <property type="entry name" value="DAMAGE-CONTROL PHOSPHATASE ARMT1"/>
    <property type="match status" value="1"/>
</dbReference>
<dbReference type="HOGENOM" id="CLU_030117_2_1_1"/>
<keyword evidence="4" id="KW-0533">Nickel</keyword>
<dbReference type="Gene3D" id="1.20.930.60">
    <property type="match status" value="1"/>
</dbReference>
<comment type="function">
    <text evidence="8 10">Metal-dependent phosphatase that shows phosphatase activity against several substrates, including fructose-1-phosphate and fructose-6-phosphate. Its preference for fructose-1-phosphate, a strong glycating agent that causes DNA damage rather than a canonical yeast metabolite, suggests a damage-control function in hexose phosphate metabolism. Has also been shown to have O-methyltransferase activity that methylates glutamate residues of target proteins to form gamma-glutamyl methyl ester residues. Possibly methylates PCNA, suggesting it is involved in the DNA damage response.</text>
</comment>
<evidence type="ECO:0000256" key="2">
    <source>
        <dbReference type="ARBA" id="ARBA00001326"/>
    </source>
</evidence>
<dbReference type="SUPFAM" id="SSF111321">
    <property type="entry name" value="AF1104-like"/>
    <property type="match status" value="1"/>
</dbReference>
<dbReference type="InterPro" id="IPR002791">
    <property type="entry name" value="ARMT1-like_metal-bd"/>
</dbReference>
<keyword evidence="10" id="KW-0808">Transferase</keyword>
<evidence type="ECO:0000313" key="12">
    <source>
        <dbReference type="EMBL" id="EDW01270.1"/>
    </source>
</evidence>
<evidence type="ECO:0000256" key="6">
    <source>
        <dbReference type="ARBA" id="ARBA00022801"/>
    </source>
</evidence>
<dbReference type="GO" id="GO:0046872">
    <property type="term" value="F:metal ion binding"/>
    <property type="evidence" value="ECO:0007669"/>
    <property type="project" value="UniProtKB-UniRule"/>
</dbReference>
<organism evidence="13">
    <name type="scientific">Drosophila grimshawi</name>
    <name type="common">Hawaiian fruit fly</name>
    <name type="synonym">Idiomyia grimshawi</name>
    <dbReference type="NCBI Taxonomy" id="7222"/>
    <lineage>
        <taxon>Eukaryota</taxon>
        <taxon>Metazoa</taxon>
        <taxon>Ecdysozoa</taxon>
        <taxon>Arthropoda</taxon>
        <taxon>Hexapoda</taxon>
        <taxon>Insecta</taxon>
        <taxon>Pterygota</taxon>
        <taxon>Neoptera</taxon>
        <taxon>Endopterygota</taxon>
        <taxon>Diptera</taxon>
        <taxon>Brachycera</taxon>
        <taxon>Muscomorpha</taxon>
        <taxon>Ephydroidea</taxon>
        <taxon>Drosophilidae</taxon>
        <taxon>Drosophila</taxon>
        <taxon>Hawaiian Drosophila</taxon>
    </lineage>
</organism>
<dbReference type="GO" id="GO:0006974">
    <property type="term" value="P:DNA damage response"/>
    <property type="evidence" value="ECO:0007669"/>
    <property type="project" value="TreeGrafter"/>
</dbReference>
<keyword evidence="10" id="KW-0489">Methyltransferase</keyword>
<dbReference type="KEGG" id="dgr:6559352"/>
<dbReference type="Gene3D" id="3.40.50.10880">
    <property type="entry name" value="Uncharacterised protein PF01937, DUF89, domain 3"/>
    <property type="match status" value="1"/>
</dbReference>
<dbReference type="EC" id="2.1.1.-" evidence="10"/>
<keyword evidence="13" id="KW-1185">Reference proteome</keyword>
<dbReference type="STRING" id="7222.B4J8K3"/>
<dbReference type="EMBL" id="CH916367">
    <property type="protein sequence ID" value="EDW01270.1"/>
    <property type="molecule type" value="Genomic_DNA"/>
</dbReference>
<proteinExistence type="inferred from homology"/>
<comment type="similarity">
    <text evidence="3 10">Belongs to the damage-control phosphatase family. Sugar phosphate phosphatase III subfamily.</text>
</comment>
<dbReference type="GO" id="GO:0103026">
    <property type="term" value="F:fructose-1-phosphatase activity"/>
    <property type="evidence" value="ECO:0007669"/>
    <property type="project" value="RHEA"/>
</dbReference>
<keyword evidence="6 10" id="KW-0378">Hydrolase</keyword>
<dbReference type="GO" id="GO:0097023">
    <property type="term" value="F:fructose 6-phosphate aldolase activity"/>
    <property type="evidence" value="ECO:0007669"/>
    <property type="project" value="RHEA"/>
</dbReference>
<evidence type="ECO:0000256" key="4">
    <source>
        <dbReference type="ARBA" id="ARBA00022596"/>
    </source>
</evidence>
<dbReference type="PANTHER" id="PTHR12260:SF6">
    <property type="entry name" value="DAMAGE-CONTROL PHOSPHATASE ARMT1"/>
    <property type="match status" value="1"/>
</dbReference>
<comment type="catalytic activity">
    <reaction evidence="1 10">
        <text>L-glutamyl-[protein] + S-adenosyl-L-methionine = [protein]-L-glutamate 5-O-methyl ester + S-adenosyl-L-homocysteine</text>
        <dbReference type="Rhea" id="RHEA:24452"/>
        <dbReference type="Rhea" id="RHEA-COMP:10208"/>
        <dbReference type="Rhea" id="RHEA-COMP:10311"/>
        <dbReference type="ChEBI" id="CHEBI:29973"/>
        <dbReference type="ChEBI" id="CHEBI:57856"/>
        <dbReference type="ChEBI" id="CHEBI:59789"/>
        <dbReference type="ChEBI" id="CHEBI:82795"/>
    </reaction>
</comment>
<dbReference type="eggNOG" id="KOG3870">
    <property type="taxonomic scope" value="Eukaryota"/>
</dbReference>
<keyword evidence="5 10" id="KW-0479">Metal-binding</keyword>
<evidence type="ECO:0000313" key="13">
    <source>
        <dbReference type="Proteomes" id="UP000001070"/>
    </source>
</evidence>
<dbReference type="Proteomes" id="UP000001070">
    <property type="component" value="Unassembled WGS sequence"/>
</dbReference>
<comment type="domain">
    <text evidence="10">Subfamily III proteins have a conserved RTxK motif about 40-50 residues from the C-terminus; the threonine may be replaced by serine or cysteine.</text>
</comment>
<keyword evidence="7 10" id="KW-0464">Manganese</keyword>
<dbReference type="PhylomeDB" id="B4J8K3"/>
<evidence type="ECO:0000256" key="9">
    <source>
        <dbReference type="ARBA" id="ARBA00048809"/>
    </source>
</evidence>
<dbReference type="InterPro" id="IPR036075">
    <property type="entry name" value="ARMT-1-like_metal-bd_sf"/>
</dbReference>
<dbReference type="AlphaFoldDB" id="B4J8K3"/>
<dbReference type="InParanoid" id="B4J8K3"/>
<dbReference type="InterPro" id="IPR039763">
    <property type="entry name" value="ARMT1"/>
</dbReference>
<comment type="catalytic activity">
    <reaction evidence="9 10">
        <text>beta-D-fructose 6-phosphate = dihydroxyacetone + D-glyceraldehyde 3-phosphate</text>
        <dbReference type="Rhea" id="RHEA:28002"/>
        <dbReference type="ChEBI" id="CHEBI:16016"/>
        <dbReference type="ChEBI" id="CHEBI:57634"/>
        <dbReference type="ChEBI" id="CHEBI:59776"/>
    </reaction>
</comment>
<evidence type="ECO:0000256" key="10">
    <source>
        <dbReference type="RuleBase" id="RU367030"/>
    </source>
</evidence>
<dbReference type="SMR" id="B4J8K3"/>
<gene>
    <name evidence="12" type="primary">Dgri\GH21344</name>
    <name evidence="12" type="ORF">Dgri_GH21344</name>
</gene>
<dbReference type="FunCoup" id="B4J8K3">
    <property type="interactions" value="68"/>
</dbReference>
<comment type="cofactor">
    <cofactor evidence="10">
        <name>Mn(2+)</name>
        <dbReference type="ChEBI" id="CHEBI:29035"/>
    </cofactor>
    <cofactor evidence="10">
        <name>Ni(2+)</name>
        <dbReference type="ChEBI" id="CHEBI:49786"/>
    </cofactor>
</comment>
<evidence type="ECO:0000256" key="5">
    <source>
        <dbReference type="ARBA" id="ARBA00022723"/>
    </source>
</evidence>
<dbReference type="GO" id="GO:0008983">
    <property type="term" value="F:protein-glutamate O-methyltransferase activity"/>
    <property type="evidence" value="ECO:0007669"/>
    <property type="project" value="RHEA"/>
</dbReference>
<dbReference type="Pfam" id="PF01937">
    <property type="entry name" value="ARMT1-like_dom"/>
    <property type="match status" value="1"/>
</dbReference>
<dbReference type="GO" id="GO:0032259">
    <property type="term" value="P:methylation"/>
    <property type="evidence" value="ECO:0007669"/>
    <property type="project" value="UniProtKB-KW"/>
</dbReference>
<evidence type="ECO:0000256" key="7">
    <source>
        <dbReference type="ARBA" id="ARBA00023211"/>
    </source>
</evidence>
<protein>
    <recommendedName>
        <fullName evidence="10">Sugar phosphate phosphatase</fullName>
        <ecNumber evidence="10">2.1.1.-</ecNumber>
        <ecNumber evidence="10">3.1.3.-</ecNumber>
    </recommendedName>
</protein>
<dbReference type="OMA" id="YCGLPIC"/>
<sequence length="466" mass="54449">MTELSISTIHGSQSDMESDFSSVHAEEVDVNFPTDFDKKHNIIINTTPQLEALSARYKYSFAYKTFRERVPRMLNELMSCMKEKEDRIMEQCGDYARFALSRVLWSLDILRNEVLANEMFKHFHDKDSDANDWNGFIEKLERREKNQWFSANWLHAECYLYRRISAAFRREETLRDYDYFSSQKMCAARNIVYLMHTVLKELSQLSRSRDSFQLMLKVSLWGNRYDLSLFKALTDKPIGEYDKHLIEDQSADVWRLLTEGIHSSVSPVTVDIVLDNAGFELFTDLLLGEYLVRTGLVKKVCYHVKAIPWFVSDVTANDFHWMLRFLRDHHITEMSAFGRRLLRLFRNRSMTLCDNSSFWTRPQGCRFMRELSPCLYVHLSFGALAIFKGDLNYRKLLDDINLNPTTPFSEGLGDFLPTSICALRVIKSDLYCGMPHCAVEWLTESDPNWMLSGEKAVIQLAIKPRP</sequence>
<dbReference type="EC" id="3.1.3.-" evidence="10"/>
<dbReference type="OrthoDB" id="541375at2759"/>